<evidence type="ECO:0000313" key="2">
    <source>
        <dbReference type="Proteomes" id="UP000187074"/>
    </source>
</evidence>
<dbReference type="Proteomes" id="UP000187074">
    <property type="component" value="Unassembled WGS sequence"/>
</dbReference>
<comment type="caution">
    <text evidence="1">The sequence shown here is derived from an EMBL/GenBank/DDBJ whole genome shotgun (WGS) entry which is preliminary data.</text>
</comment>
<name>A0A1R1AKC2_PAELA</name>
<protein>
    <submittedName>
        <fullName evidence="1">Uncharacterized protein</fullName>
    </submittedName>
</protein>
<reference evidence="1 2" key="1">
    <citation type="submission" date="2016-11" db="EMBL/GenBank/DDBJ databases">
        <title>Paenibacillus species isolates.</title>
        <authorList>
            <person name="Beno S.M."/>
        </authorList>
    </citation>
    <scope>NUCLEOTIDE SEQUENCE [LARGE SCALE GENOMIC DNA]</scope>
    <source>
        <strain evidence="1 2">FSL F4-0100</strain>
    </source>
</reference>
<evidence type="ECO:0000313" key="1">
    <source>
        <dbReference type="EMBL" id="OME85999.1"/>
    </source>
</evidence>
<gene>
    <name evidence="1" type="ORF">BK123_33270</name>
</gene>
<accession>A0A1R1AKC2</accession>
<sequence>MNNRLDTLEKIQEFLYSYEKGLLLTGTHQFEKHPIVLKAISNFTDKPSSILFRANSMQNLGSFFEKPSKKFKTGYGYNLGNHKVFFDSFAKTSWNSTMYSYDFAILYPVDALMRNDKLYNDLLKDLYEERNINKIFLVSWTDRSEYDYQKLHSQGYVSHQVVFDALEENPQYHNRMLENDN</sequence>
<dbReference type="OrthoDB" id="3034778at2"/>
<organism evidence="1 2">
    <name type="scientific">Paenibacillus lautus</name>
    <name type="common">Bacillus lautus</name>
    <dbReference type="NCBI Taxonomy" id="1401"/>
    <lineage>
        <taxon>Bacteria</taxon>
        <taxon>Bacillati</taxon>
        <taxon>Bacillota</taxon>
        <taxon>Bacilli</taxon>
        <taxon>Bacillales</taxon>
        <taxon>Paenibacillaceae</taxon>
        <taxon>Paenibacillus</taxon>
    </lineage>
</organism>
<dbReference type="RefSeq" id="WP_076326567.1">
    <property type="nucleotide sequence ID" value="NZ_MRTF01000024.1"/>
</dbReference>
<proteinExistence type="predicted"/>
<dbReference type="AlphaFoldDB" id="A0A1R1AKC2"/>
<dbReference type="EMBL" id="MRTF01000024">
    <property type="protein sequence ID" value="OME85999.1"/>
    <property type="molecule type" value="Genomic_DNA"/>
</dbReference>